<keyword evidence="2" id="KW-0479">Metal-binding</keyword>
<dbReference type="InterPro" id="IPR001138">
    <property type="entry name" value="Zn2Cys6_DnaBD"/>
</dbReference>
<feature type="region of interest" description="Disordered" evidence="7">
    <location>
        <begin position="428"/>
        <end position="461"/>
    </location>
</feature>
<feature type="compositionally biased region" description="Low complexity" evidence="7">
    <location>
        <begin position="103"/>
        <end position="119"/>
    </location>
</feature>
<dbReference type="Proteomes" id="UP000288859">
    <property type="component" value="Unassembled WGS sequence"/>
</dbReference>
<feature type="domain" description="Zn(2)-C6 fungal-type" evidence="8">
    <location>
        <begin position="20"/>
        <end position="50"/>
    </location>
</feature>
<dbReference type="Gene3D" id="4.10.240.10">
    <property type="entry name" value="Zn(2)-C6 fungal-type DNA-binding domain"/>
    <property type="match status" value="1"/>
</dbReference>
<evidence type="ECO:0000256" key="4">
    <source>
        <dbReference type="ARBA" id="ARBA00023125"/>
    </source>
</evidence>
<dbReference type="GO" id="GO:0003677">
    <property type="term" value="F:DNA binding"/>
    <property type="evidence" value="ECO:0007669"/>
    <property type="project" value="UniProtKB-KW"/>
</dbReference>
<keyword evidence="3" id="KW-0805">Transcription regulation</keyword>
<dbReference type="PROSITE" id="PS00463">
    <property type="entry name" value="ZN2_CY6_FUNGAL_1"/>
    <property type="match status" value="1"/>
</dbReference>
<dbReference type="PANTHER" id="PTHR47338:SF10">
    <property type="entry name" value="TRANSCRIPTION FACTOR DOMAIN-CONTAINING PROTEIN-RELATED"/>
    <property type="match status" value="1"/>
</dbReference>
<proteinExistence type="predicted"/>
<organism evidence="9 10">
    <name type="scientific">Exophiala mesophila</name>
    <name type="common">Black yeast-like fungus</name>
    <dbReference type="NCBI Taxonomy" id="212818"/>
    <lineage>
        <taxon>Eukaryota</taxon>
        <taxon>Fungi</taxon>
        <taxon>Dikarya</taxon>
        <taxon>Ascomycota</taxon>
        <taxon>Pezizomycotina</taxon>
        <taxon>Eurotiomycetes</taxon>
        <taxon>Chaetothyriomycetidae</taxon>
        <taxon>Chaetothyriales</taxon>
        <taxon>Herpotrichiellaceae</taxon>
        <taxon>Exophiala</taxon>
    </lineage>
</organism>
<feature type="compositionally biased region" description="Basic and acidic residues" evidence="7">
    <location>
        <begin position="75"/>
        <end position="85"/>
    </location>
</feature>
<dbReference type="Pfam" id="PF04082">
    <property type="entry name" value="Fungal_trans"/>
    <property type="match status" value="1"/>
</dbReference>
<evidence type="ECO:0000313" key="10">
    <source>
        <dbReference type="Proteomes" id="UP000288859"/>
    </source>
</evidence>
<dbReference type="OrthoDB" id="3862662at2759"/>
<evidence type="ECO:0000313" key="9">
    <source>
        <dbReference type="EMBL" id="RVX71215.1"/>
    </source>
</evidence>
<dbReference type="InterPro" id="IPR050815">
    <property type="entry name" value="TF_fung"/>
</dbReference>
<feature type="compositionally biased region" description="Polar residues" evidence="7">
    <location>
        <begin position="65"/>
        <end position="74"/>
    </location>
</feature>
<dbReference type="PROSITE" id="PS50048">
    <property type="entry name" value="ZN2_CY6_FUNGAL_2"/>
    <property type="match status" value="1"/>
</dbReference>
<comment type="caution">
    <text evidence="9">The sequence shown here is derived from an EMBL/GenBank/DDBJ whole genome shotgun (WGS) entry which is preliminary data.</text>
</comment>
<keyword evidence="5" id="KW-0804">Transcription</keyword>
<evidence type="ECO:0000256" key="2">
    <source>
        <dbReference type="ARBA" id="ARBA00022723"/>
    </source>
</evidence>
<evidence type="ECO:0000256" key="1">
    <source>
        <dbReference type="ARBA" id="ARBA00004123"/>
    </source>
</evidence>
<feature type="region of interest" description="Disordered" evidence="7">
    <location>
        <begin position="549"/>
        <end position="569"/>
    </location>
</feature>
<dbReference type="GO" id="GO:0000981">
    <property type="term" value="F:DNA-binding transcription factor activity, RNA polymerase II-specific"/>
    <property type="evidence" value="ECO:0007669"/>
    <property type="project" value="InterPro"/>
</dbReference>
<comment type="subcellular location">
    <subcellularLocation>
        <location evidence="1">Nucleus</location>
    </subcellularLocation>
</comment>
<dbReference type="AlphaFoldDB" id="A0A438N6E1"/>
<dbReference type="EMBL" id="NAJM01000018">
    <property type="protein sequence ID" value="RVX71215.1"/>
    <property type="molecule type" value="Genomic_DNA"/>
</dbReference>
<evidence type="ECO:0000256" key="3">
    <source>
        <dbReference type="ARBA" id="ARBA00023015"/>
    </source>
</evidence>
<name>A0A438N6E1_EXOME</name>
<evidence type="ECO:0000259" key="8">
    <source>
        <dbReference type="PROSITE" id="PS50048"/>
    </source>
</evidence>
<dbReference type="PANTHER" id="PTHR47338">
    <property type="entry name" value="ZN(II)2CYS6 TRANSCRIPTION FACTOR (EUROFUNG)-RELATED"/>
    <property type="match status" value="1"/>
</dbReference>
<dbReference type="GO" id="GO:0008270">
    <property type="term" value="F:zinc ion binding"/>
    <property type="evidence" value="ECO:0007669"/>
    <property type="project" value="InterPro"/>
</dbReference>
<dbReference type="SMART" id="SM00906">
    <property type="entry name" value="Fungal_trans"/>
    <property type="match status" value="1"/>
</dbReference>
<dbReference type="VEuPathDB" id="FungiDB:PV10_01804"/>
<dbReference type="GO" id="GO:0005634">
    <property type="term" value="C:nucleus"/>
    <property type="evidence" value="ECO:0007669"/>
    <property type="project" value="UniProtKB-SubCell"/>
</dbReference>
<dbReference type="InterPro" id="IPR007219">
    <property type="entry name" value="XnlR_reg_dom"/>
</dbReference>
<accession>A0A438N6E1</accession>
<dbReference type="Pfam" id="PF00172">
    <property type="entry name" value="Zn_clus"/>
    <property type="match status" value="1"/>
</dbReference>
<evidence type="ECO:0000256" key="6">
    <source>
        <dbReference type="ARBA" id="ARBA00023242"/>
    </source>
</evidence>
<feature type="region of interest" description="Disordered" evidence="7">
    <location>
        <begin position="52"/>
        <end position="126"/>
    </location>
</feature>
<reference evidence="9 10" key="1">
    <citation type="submission" date="2017-03" db="EMBL/GenBank/DDBJ databases">
        <title>Genomes of endolithic fungi from Antarctica.</title>
        <authorList>
            <person name="Coleine C."/>
            <person name="Masonjones S."/>
            <person name="Stajich J.E."/>
        </authorList>
    </citation>
    <scope>NUCLEOTIDE SEQUENCE [LARGE SCALE GENOMIC DNA]</scope>
    <source>
        <strain evidence="9 10">CCFEE 6314</strain>
    </source>
</reference>
<sequence length="865" mass="97360">MLDSPKTNASRKSQSHSILACYPCRKRKIKCGRELSECAICKQTAQTCIYPARSERPGPKIGSTHARSSRAQTVRRNDLEQRKNGDAQSPVVPTQAESLIGDSSTPNSSSQSGSTQSPSKGNQTTSLSFILHPSFDTCSPEPSESSPSRHDNDSIYDESFQVTCRALGMTRSQLNKLVPRFFDTFSSFRLFHIPTWQMKLRQIPTTSQRTALLAAMLAWGVKGLDHEAVNQLVPGLDLKGTRDEPSIYFRAISLKHMDEAIAECWDEPLSLPLLQAMILNTQCLLVQGVRGRAWRYLGVCIRSAYEMNLHLIDADERRRCHSSRVLDPEQWCREEEWRRAWWAIWEMDVYASVIRRCPAGIDWSQNETFLPAEDDNWYSGKPQQSCRLDVNPIARWKSLAATNNRSPKAWFIVLNSLMKDAQKISSPVSIDHGASSNPAHDNMSSRSPMAELGSSKSHKPQDSINRLNTILNALHCTLLALPKELKYTGQHLDFKPHYQLCPEERGRNLKSTEIYSIYIMAQLTKLMAIKYHIFRAGWERTIPLLSNCTDNDSYGPPDPSQTTAEDHERRSMAGPEYMYLGQYFEAADNVISIIRATSEDHHQCVNPFLASTIWLAGALQLVRSDMAASDSSEKDLYTSNFEMVYLIYQKFVDFWGMSKIPLKHWADLAGGLKEIRRSLSQKQSLRYETPCIFTGGISPRRPTLRPDYLAGTPTNPQSTMFQLEVTDQSGKEGPPGPALWDLSSASNNQAYSVENNPTSFAPDSTVPVNLTSDDNLAFQQHPSEPRLEYDISLWGQNNHGRQPLCNEILPTELSDREHDSILGGTTDQALSLSENLDSMPYGYDWGISTNFSTYLDEILSGSYLP</sequence>
<evidence type="ECO:0000256" key="7">
    <source>
        <dbReference type="SAM" id="MobiDB-lite"/>
    </source>
</evidence>
<keyword evidence="6" id="KW-0539">Nucleus</keyword>
<feature type="compositionally biased region" description="Polar residues" evidence="7">
    <location>
        <begin position="428"/>
        <end position="447"/>
    </location>
</feature>
<dbReference type="SMART" id="SM00066">
    <property type="entry name" value="GAL4"/>
    <property type="match status" value="1"/>
</dbReference>
<dbReference type="CDD" id="cd00067">
    <property type="entry name" value="GAL4"/>
    <property type="match status" value="1"/>
</dbReference>
<evidence type="ECO:0000256" key="5">
    <source>
        <dbReference type="ARBA" id="ARBA00023163"/>
    </source>
</evidence>
<keyword evidence="4" id="KW-0238">DNA-binding</keyword>
<dbReference type="CDD" id="cd12148">
    <property type="entry name" value="fungal_TF_MHR"/>
    <property type="match status" value="1"/>
</dbReference>
<protein>
    <recommendedName>
        <fullName evidence="8">Zn(2)-C6 fungal-type domain-containing protein</fullName>
    </recommendedName>
</protein>
<dbReference type="GO" id="GO:0006351">
    <property type="term" value="P:DNA-templated transcription"/>
    <property type="evidence" value="ECO:0007669"/>
    <property type="project" value="InterPro"/>
</dbReference>
<dbReference type="SUPFAM" id="SSF57701">
    <property type="entry name" value="Zn2/Cys6 DNA-binding domain"/>
    <property type="match status" value="1"/>
</dbReference>
<gene>
    <name evidence="9" type="ORF">B0A52_04789</name>
</gene>
<dbReference type="InterPro" id="IPR036864">
    <property type="entry name" value="Zn2-C6_fun-type_DNA-bd_sf"/>
</dbReference>